<accession>A0A5C3N5A2</accession>
<organism evidence="1 2">
    <name type="scientific">Heliocybe sulcata</name>
    <dbReference type="NCBI Taxonomy" id="5364"/>
    <lineage>
        <taxon>Eukaryota</taxon>
        <taxon>Fungi</taxon>
        <taxon>Dikarya</taxon>
        <taxon>Basidiomycota</taxon>
        <taxon>Agaricomycotina</taxon>
        <taxon>Agaricomycetes</taxon>
        <taxon>Gloeophyllales</taxon>
        <taxon>Gloeophyllaceae</taxon>
        <taxon>Heliocybe</taxon>
    </lineage>
</organism>
<name>A0A5C3N5A2_9AGAM</name>
<evidence type="ECO:0000313" key="2">
    <source>
        <dbReference type="Proteomes" id="UP000305948"/>
    </source>
</evidence>
<dbReference type="EMBL" id="ML213510">
    <property type="protein sequence ID" value="TFK52027.1"/>
    <property type="molecule type" value="Genomic_DNA"/>
</dbReference>
<keyword evidence="2" id="KW-1185">Reference proteome</keyword>
<protein>
    <submittedName>
        <fullName evidence="1">Uncharacterized protein</fullName>
    </submittedName>
</protein>
<evidence type="ECO:0000313" key="1">
    <source>
        <dbReference type="EMBL" id="TFK52027.1"/>
    </source>
</evidence>
<proteinExistence type="predicted"/>
<sequence>MDVTAMVNTIPHGQIPLDPSAPHSLRSAFATPANSPSLASLAATTASVSASVPSSGENNLEVVPSPGGDELGDLLSGLGLDGECSAAYCCRGLVFVSVSIYRLVLRRM</sequence>
<dbReference type="Proteomes" id="UP000305948">
    <property type="component" value="Unassembled WGS sequence"/>
</dbReference>
<dbReference type="AlphaFoldDB" id="A0A5C3N5A2"/>
<reference evidence="1 2" key="1">
    <citation type="journal article" date="2019" name="Nat. Ecol. Evol.">
        <title>Megaphylogeny resolves global patterns of mushroom evolution.</title>
        <authorList>
            <person name="Varga T."/>
            <person name="Krizsan K."/>
            <person name="Foldi C."/>
            <person name="Dima B."/>
            <person name="Sanchez-Garcia M."/>
            <person name="Sanchez-Ramirez S."/>
            <person name="Szollosi G.J."/>
            <person name="Szarkandi J.G."/>
            <person name="Papp V."/>
            <person name="Albert L."/>
            <person name="Andreopoulos W."/>
            <person name="Angelini C."/>
            <person name="Antonin V."/>
            <person name="Barry K.W."/>
            <person name="Bougher N.L."/>
            <person name="Buchanan P."/>
            <person name="Buyck B."/>
            <person name="Bense V."/>
            <person name="Catcheside P."/>
            <person name="Chovatia M."/>
            <person name="Cooper J."/>
            <person name="Damon W."/>
            <person name="Desjardin D."/>
            <person name="Finy P."/>
            <person name="Geml J."/>
            <person name="Haridas S."/>
            <person name="Hughes K."/>
            <person name="Justo A."/>
            <person name="Karasinski D."/>
            <person name="Kautmanova I."/>
            <person name="Kiss B."/>
            <person name="Kocsube S."/>
            <person name="Kotiranta H."/>
            <person name="LaButti K.M."/>
            <person name="Lechner B.E."/>
            <person name="Liimatainen K."/>
            <person name="Lipzen A."/>
            <person name="Lukacs Z."/>
            <person name="Mihaltcheva S."/>
            <person name="Morgado L.N."/>
            <person name="Niskanen T."/>
            <person name="Noordeloos M.E."/>
            <person name="Ohm R.A."/>
            <person name="Ortiz-Santana B."/>
            <person name="Ovrebo C."/>
            <person name="Racz N."/>
            <person name="Riley R."/>
            <person name="Savchenko A."/>
            <person name="Shiryaev A."/>
            <person name="Soop K."/>
            <person name="Spirin V."/>
            <person name="Szebenyi C."/>
            <person name="Tomsovsky M."/>
            <person name="Tulloss R.E."/>
            <person name="Uehling J."/>
            <person name="Grigoriev I.V."/>
            <person name="Vagvolgyi C."/>
            <person name="Papp T."/>
            <person name="Martin F.M."/>
            <person name="Miettinen O."/>
            <person name="Hibbett D.S."/>
            <person name="Nagy L.G."/>
        </authorList>
    </citation>
    <scope>NUCLEOTIDE SEQUENCE [LARGE SCALE GENOMIC DNA]</scope>
    <source>
        <strain evidence="1 2">OMC1185</strain>
    </source>
</reference>
<gene>
    <name evidence="1" type="ORF">OE88DRAFT_1658789</name>
</gene>